<organism evidence="6 7">
    <name type="scientific">Akkermansia glycaniphila</name>
    <dbReference type="NCBI Taxonomy" id="1679444"/>
    <lineage>
        <taxon>Bacteria</taxon>
        <taxon>Pseudomonadati</taxon>
        <taxon>Verrucomicrobiota</taxon>
        <taxon>Verrucomicrobiia</taxon>
        <taxon>Verrucomicrobiales</taxon>
        <taxon>Akkermansiaceae</taxon>
        <taxon>Akkermansia</taxon>
    </lineage>
</organism>
<comment type="similarity">
    <text evidence="4">Belongs to the Cob(I)alamin adenosyltransferase family.</text>
</comment>
<keyword evidence="7" id="KW-1185">Reference proteome</keyword>
<dbReference type="PATRIC" id="fig|1679444.3.peg.971"/>
<dbReference type="OrthoDB" id="9778896at2"/>
<dbReference type="InterPro" id="IPR016030">
    <property type="entry name" value="CblAdoTrfase-like"/>
</dbReference>
<evidence type="ECO:0000259" key="5">
    <source>
        <dbReference type="Pfam" id="PF01923"/>
    </source>
</evidence>
<evidence type="ECO:0000256" key="1">
    <source>
        <dbReference type="ARBA" id="ARBA00022679"/>
    </source>
</evidence>
<gene>
    <name evidence="6" type="ORF">PYTT_0719</name>
</gene>
<dbReference type="KEGG" id="agl:PYTT_0719"/>
<comment type="pathway">
    <text evidence="4">Cofactor biosynthesis; adenosylcobalamin biosynthesis; adenosylcobalamin from cob(II)yrinate a,c-diamide: step 2/7.</text>
</comment>
<keyword evidence="2 4" id="KW-0547">Nucleotide-binding</keyword>
<evidence type="ECO:0000313" key="7">
    <source>
        <dbReference type="Proteomes" id="UP000176204"/>
    </source>
</evidence>
<proteinExistence type="inferred from homology"/>
<dbReference type="NCBIfam" id="TIGR00636">
    <property type="entry name" value="PduO_Nterm"/>
    <property type="match status" value="1"/>
</dbReference>
<evidence type="ECO:0000256" key="4">
    <source>
        <dbReference type="RuleBase" id="RU366026"/>
    </source>
</evidence>
<keyword evidence="4" id="KW-0169">Cobalamin biosynthesis</keyword>
<dbReference type="Gene3D" id="1.20.1200.10">
    <property type="entry name" value="Cobalamin adenosyltransferase-like"/>
    <property type="match status" value="1"/>
</dbReference>
<dbReference type="PANTHER" id="PTHR12213:SF0">
    <property type="entry name" value="CORRINOID ADENOSYLTRANSFERASE MMAB"/>
    <property type="match status" value="1"/>
</dbReference>
<evidence type="ECO:0000256" key="2">
    <source>
        <dbReference type="ARBA" id="ARBA00022741"/>
    </source>
</evidence>
<keyword evidence="3 4" id="KW-0067">ATP-binding</keyword>
<evidence type="ECO:0000256" key="3">
    <source>
        <dbReference type="ARBA" id="ARBA00022840"/>
    </source>
</evidence>
<name>A0A1C7PB00_9BACT</name>
<dbReference type="InterPro" id="IPR036451">
    <property type="entry name" value="CblAdoTrfase-like_sf"/>
</dbReference>
<accession>A0A1C7PB00</accession>
<dbReference type="STRING" id="1679444.PYTT_0719"/>
<dbReference type="Proteomes" id="UP000176204">
    <property type="component" value="Chromosome I"/>
</dbReference>
<dbReference type="InterPro" id="IPR029499">
    <property type="entry name" value="PduO-typ"/>
</dbReference>
<dbReference type="RefSeq" id="WP_067776839.1">
    <property type="nucleotide sequence ID" value="NZ_LIGX01000032.1"/>
</dbReference>
<dbReference type="EMBL" id="LT629973">
    <property type="protein sequence ID" value="SEH78441.1"/>
    <property type="molecule type" value="Genomic_DNA"/>
</dbReference>
<dbReference type="Pfam" id="PF01923">
    <property type="entry name" value="Cob_adeno_trans"/>
    <property type="match status" value="1"/>
</dbReference>
<reference evidence="7" key="1">
    <citation type="submission" date="2016-09" db="EMBL/GenBank/DDBJ databases">
        <authorList>
            <person name="Koehorst J."/>
        </authorList>
    </citation>
    <scope>NUCLEOTIDE SEQUENCE [LARGE SCALE GENOMIC DNA]</scope>
</reference>
<dbReference type="GO" id="GO:0008817">
    <property type="term" value="F:corrinoid adenosyltransferase activity"/>
    <property type="evidence" value="ECO:0007669"/>
    <property type="project" value="UniProtKB-UniRule"/>
</dbReference>
<dbReference type="SUPFAM" id="SSF89028">
    <property type="entry name" value="Cobalamin adenosyltransferase-like"/>
    <property type="match status" value="1"/>
</dbReference>
<dbReference type="GO" id="GO:0009236">
    <property type="term" value="P:cobalamin biosynthetic process"/>
    <property type="evidence" value="ECO:0007669"/>
    <property type="project" value="UniProtKB-UniRule"/>
</dbReference>
<feature type="domain" description="Cobalamin adenosyltransferase-like" evidence="5">
    <location>
        <begin position="3"/>
        <end position="174"/>
    </location>
</feature>
<dbReference type="GO" id="GO:0005524">
    <property type="term" value="F:ATP binding"/>
    <property type="evidence" value="ECO:0007669"/>
    <property type="project" value="UniProtKB-UniRule"/>
</dbReference>
<comment type="catalytic activity">
    <reaction evidence="4">
        <text>2 cob(II)alamin + reduced [electron-transfer flavoprotein] + 2 ATP = 2 adenosylcob(III)alamin + 2 triphosphate + oxidized [electron-transfer flavoprotein] + 3 H(+)</text>
        <dbReference type="Rhea" id="RHEA:28671"/>
        <dbReference type="Rhea" id="RHEA-COMP:10685"/>
        <dbReference type="Rhea" id="RHEA-COMP:10686"/>
        <dbReference type="ChEBI" id="CHEBI:15378"/>
        <dbReference type="ChEBI" id="CHEBI:16304"/>
        <dbReference type="ChEBI" id="CHEBI:18036"/>
        <dbReference type="ChEBI" id="CHEBI:18408"/>
        <dbReference type="ChEBI" id="CHEBI:30616"/>
        <dbReference type="ChEBI" id="CHEBI:57692"/>
        <dbReference type="ChEBI" id="CHEBI:58307"/>
        <dbReference type="EC" id="2.5.1.17"/>
    </reaction>
</comment>
<keyword evidence="1 4" id="KW-0808">Transferase</keyword>
<dbReference type="UniPathway" id="UPA00148">
    <property type="reaction ID" value="UER00233"/>
</dbReference>
<protein>
    <recommendedName>
        <fullName evidence="4">Corrinoid adenosyltransferase</fullName>
        <ecNumber evidence="4">2.5.1.17</ecNumber>
    </recommendedName>
    <alternativeName>
        <fullName evidence="4">Cob(II)alamin adenosyltransferase</fullName>
    </alternativeName>
    <alternativeName>
        <fullName evidence="4">Cob(II)yrinic acid a,c-diamide adenosyltransferase</fullName>
    </alternativeName>
    <alternativeName>
        <fullName evidence="4">Cobinamide/cobalamin adenosyltransferase</fullName>
    </alternativeName>
</protein>
<dbReference type="PANTHER" id="PTHR12213">
    <property type="entry name" value="CORRINOID ADENOSYLTRANSFERASE"/>
    <property type="match status" value="1"/>
</dbReference>
<comment type="catalytic activity">
    <reaction evidence="4">
        <text>2 cob(II)yrinate a,c diamide + reduced [electron-transfer flavoprotein] + 2 ATP = 2 adenosylcob(III)yrinate a,c-diamide + 2 triphosphate + oxidized [electron-transfer flavoprotein] + 3 H(+)</text>
        <dbReference type="Rhea" id="RHEA:11528"/>
        <dbReference type="Rhea" id="RHEA-COMP:10685"/>
        <dbReference type="Rhea" id="RHEA-COMP:10686"/>
        <dbReference type="ChEBI" id="CHEBI:15378"/>
        <dbReference type="ChEBI" id="CHEBI:18036"/>
        <dbReference type="ChEBI" id="CHEBI:30616"/>
        <dbReference type="ChEBI" id="CHEBI:57692"/>
        <dbReference type="ChEBI" id="CHEBI:58307"/>
        <dbReference type="ChEBI" id="CHEBI:58503"/>
        <dbReference type="ChEBI" id="CHEBI:58537"/>
        <dbReference type="EC" id="2.5.1.17"/>
    </reaction>
</comment>
<dbReference type="EC" id="2.5.1.17" evidence="4"/>
<evidence type="ECO:0000313" key="6">
    <source>
        <dbReference type="EMBL" id="SEH78441.1"/>
    </source>
</evidence>
<dbReference type="AlphaFoldDB" id="A0A1C7PB00"/>
<sequence length="183" mass="20559">MSIITKRGDDGQTDLMFGKRSPKSAPRLEAYGTVDELNSLLGVVRASGVRSETVEKIDGVQERLVGLMGELATLEEDLPKYDEKGYARIHEEEVAWLEELSHAMEKECDIRFRGWARPGKEATLGSAQLDLARAVCRRAERRVAVLRDMDALSNVQSALFLNRLSDLLWILARYEALQAQQPD</sequence>